<dbReference type="STRING" id="1888995.BD935_00095"/>
<protein>
    <recommendedName>
        <fullName evidence="3">HPr kinase/phosphorylase C-terminal domain-containing protein</fullName>
    </recommendedName>
</protein>
<name>A0A1J5TJN8_9ARCH</name>
<sequence length="358" mass="42096">MFEKIKFMIDYYNIHNLLNIRVEKCNVGLFHDVEYEYSFFKSEVPLENVDLSIRIGEFHPSLEDCKLVNREFYVKKDYIFYQKKQTGYSWKVEIRNLTRQSIEVKYFVKYSGFRSLFPIFASQNIFMRSLLFISLLKKGYLLMHSSAVSDGNKASIFMGEAGVYKTTLAIKMMNDYGYGFLGEENVIIGKGKCYPYPFNYQSFSYKKDFWGFEKAKNKIQRLKLILHLLLNRHNNLRLSSQSYELENLFYLKREMNQKTVTISPASKKAMVNFGLINELEEISSCPTHALSGIPYNSFIDIINVYLYSHDLKRTELIWPTVNSILKENIDKINNYVLIEPMHFSEDLPMAINNLIKSK</sequence>
<evidence type="ECO:0000313" key="2">
    <source>
        <dbReference type="Proteomes" id="UP000183080"/>
    </source>
</evidence>
<comment type="caution">
    <text evidence="1">The sequence shown here is derived from an EMBL/GenBank/DDBJ whole genome shotgun (WGS) entry which is preliminary data.</text>
</comment>
<dbReference type="EMBL" id="MIZA01000001">
    <property type="protein sequence ID" value="OIR21170.1"/>
    <property type="molecule type" value="Genomic_DNA"/>
</dbReference>
<reference evidence="1 2" key="1">
    <citation type="submission" date="2016-08" db="EMBL/GenBank/DDBJ databases">
        <title>New Insights into Marine Group III Euryarchaeota, from dark to light.</title>
        <authorList>
            <person name="Haro-Moreno J.M."/>
            <person name="Rodriguez-Valera F."/>
            <person name="Lopez-Garcia P."/>
            <person name="Moreira D."/>
            <person name="Martin-Cuadrado A.B."/>
        </authorList>
    </citation>
    <scope>NUCLEOTIDE SEQUENCE [LARGE SCALE GENOMIC DNA]</scope>
    <source>
        <strain evidence="1">CG-Epi1</strain>
    </source>
</reference>
<dbReference type="AlphaFoldDB" id="A0A1J5TJN8"/>
<proteinExistence type="predicted"/>
<evidence type="ECO:0008006" key="3">
    <source>
        <dbReference type="Google" id="ProtNLM"/>
    </source>
</evidence>
<dbReference type="Proteomes" id="UP000183080">
    <property type="component" value="Unassembled WGS sequence"/>
</dbReference>
<accession>A0A1J5TJN8</accession>
<evidence type="ECO:0000313" key="1">
    <source>
        <dbReference type="EMBL" id="OIR21170.1"/>
    </source>
</evidence>
<organism evidence="1 2">
    <name type="scientific">Marine Group III euryarchaeote CG-Epi1</name>
    <dbReference type="NCBI Taxonomy" id="1888995"/>
    <lineage>
        <taxon>Archaea</taxon>
        <taxon>Methanobacteriati</taxon>
        <taxon>Thermoplasmatota</taxon>
        <taxon>Thermoplasmata</taxon>
        <taxon>Candidatus Thermoprofundales</taxon>
    </lineage>
</organism>
<gene>
    <name evidence="1" type="ORF">BD935_00095</name>
</gene>